<organism evidence="10 11">
    <name type="scientific">Caerostris darwini</name>
    <dbReference type="NCBI Taxonomy" id="1538125"/>
    <lineage>
        <taxon>Eukaryota</taxon>
        <taxon>Metazoa</taxon>
        <taxon>Ecdysozoa</taxon>
        <taxon>Arthropoda</taxon>
        <taxon>Chelicerata</taxon>
        <taxon>Arachnida</taxon>
        <taxon>Araneae</taxon>
        <taxon>Araneomorphae</taxon>
        <taxon>Entelegynae</taxon>
        <taxon>Araneoidea</taxon>
        <taxon>Araneidae</taxon>
        <taxon>Caerostris</taxon>
    </lineage>
</organism>
<keyword evidence="6 10" id="KW-0808">Transferase</keyword>
<dbReference type="AlphaFoldDB" id="A0AAV4PDK8"/>
<dbReference type="GO" id="GO:0006488">
    <property type="term" value="P:dolichol-linked oligosaccharide biosynthetic process"/>
    <property type="evidence" value="ECO:0007669"/>
    <property type="project" value="InterPro"/>
</dbReference>
<keyword evidence="11" id="KW-1185">Reference proteome</keyword>
<feature type="transmembrane region" description="Helical" evidence="8">
    <location>
        <begin position="16"/>
        <end position="35"/>
    </location>
</feature>
<dbReference type="Proteomes" id="UP001054837">
    <property type="component" value="Unassembled WGS sequence"/>
</dbReference>
<gene>
    <name evidence="10" type="primary">Alg13</name>
    <name evidence="10" type="ORF">CDAR_606621</name>
</gene>
<reference evidence="10 11" key="1">
    <citation type="submission" date="2021-06" db="EMBL/GenBank/DDBJ databases">
        <title>Caerostris darwini draft genome.</title>
        <authorList>
            <person name="Kono N."/>
            <person name="Arakawa K."/>
        </authorList>
    </citation>
    <scope>NUCLEOTIDE SEQUENCE [LARGE SCALE GENOMIC DNA]</scope>
</reference>
<dbReference type="InterPro" id="IPR007235">
    <property type="entry name" value="Glyco_trans_28_C"/>
</dbReference>
<protein>
    <recommendedName>
        <fullName evidence="4">UDP-N-acetylglucosamine transferase subunit ALG13</fullName>
        <ecNumber evidence="3">2.4.1.141</ecNumber>
    </recommendedName>
</protein>
<dbReference type="GO" id="GO:0004577">
    <property type="term" value="F:N-acetylglucosaminyldiphosphodolichol N-acetylglucosaminyltransferase activity"/>
    <property type="evidence" value="ECO:0007669"/>
    <property type="project" value="UniProtKB-EC"/>
</dbReference>
<keyword evidence="5" id="KW-0328">Glycosyltransferase</keyword>
<dbReference type="EC" id="2.4.1.141" evidence="3"/>
<dbReference type="Pfam" id="PF04101">
    <property type="entry name" value="Glyco_tran_28_C"/>
    <property type="match status" value="1"/>
</dbReference>
<comment type="subcellular location">
    <subcellularLocation>
        <location evidence="1">Endoplasmic reticulum</location>
    </subcellularLocation>
</comment>
<accession>A0AAV4PDK8</accession>
<evidence type="ECO:0000256" key="4">
    <source>
        <dbReference type="ARBA" id="ARBA00017468"/>
    </source>
</evidence>
<comment type="caution">
    <text evidence="10">The sequence shown here is derived from an EMBL/GenBank/DDBJ whole genome shotgun (WGS) entry which is preliminary data.</text>
</comment>
<dbReference type="PANTHER" id="PTHR12867:SF6">
    <property type="entry name" value="N-ACETYLGLUCOSAMINYLDIPHOSPHODOLICHOL N-ACETYLGLUCOSAMINYLTRANSFERASE"/>
    <property type="match status" value="1"/>
</dbReference>
<comment type="similarity">
    <text evidence="2">Belongs to the glycosyltransferase 28 family.</text>
</comment>
<name>A0AAV4PDK8_9ARAC</name>
<evidence type="ECO:0000256" key="6">
    <source>
        <dbReference type="ARBA" id="ARBA00022679"/>
    </source>
</evidence>
<dbReference type="InterPro" id="IPR039042">
    <property type="entry name" value="Alg13-like"/>
</dbReference>
<evidence type="ECO:0000256" key="2">
    <source>
        <dbReference type="ARBA" id="ARBA00006962"/>
    </source>
</evidence>
<keyword evidence="8" id="KW-0472">Membrane</keyword>
<feature type="domain" description="Glycosyl transferase family 28 C-terminal" evidence="9">
    <location>
        <begin position="31"/>
        <end position="166"/>
    </location>
</feature>
<dbReference type="Gene3D" id="3.40.50.2000">
    <property type="entry name" value="Glycogen Phosphorylase B"/>
    <property type="match status" value="1"/>
</dbReference>
<proteinExistence type="inferred from homology"/>
<keyword evidence="8" id="KW-1133">Transmembrane helix</keyword>
<evidence type="ECO:0000313" key="10">
    <source>
        <dbReference type="EMBL" id="GIX93806.1"/>
    </source>
</evidence>
<evidence type="ECO:0000256" key="1">
    <source>
        <dbReference type="ARBA" id="ARBA00004240"/>
    </source>
</evidence>
<evidence type="ECO:0000256" key="3">
    <source>
        <dbReference type="ARBA" id="ARBA00012614"/>
    </source>
</evidence>
<dbReference type="SUPFAM" id="SSF53756">
    <property type="entry name" value="UDP-Glycosyltransferase/glycogen phosphorylase"/>
    <property type="match status" value="1"/>
</dbReference>
<evidence type="ECO:0000256" key="5">
    <source>
        <dbReference type="ARBA" id="ARBA00022676"/>
    </source>
</evidence>
<sequence length="188" mass="21330">MKPDLVSEFHLNVLKFYYLYVFPFVCLTMSLFITVGSTSFDELIQTVTSLEVIKTLARKGFKKVILQIGRGTVIPPKSDIIEIEWFRYKDSISQNIKEASFIIGHAGAGTILESLIENKPLIAVLNENLMDNHQTELAQQMAIDGYLAYCSCSNLLETLKQCLHSKVFVPFISEPNMFPAFLEEFMGF</sequence>
<evidence type="ECO:0000313" key="11">
    <source>
        <dbReference type="Proteomes" id="UP001054837"/>
    </source>
</evidence>
<evidence type="ECO:0000256" key="7">
    <source>
        <dbReference type="ARBA" id="ARBA00022824"/>
    </source>
</evidence>
<dbReference type="EMBL" id="BPLQ01002541">
    <property type="protein sequence ID" value="GIX93806.1"/>
    <property type="molecule type" value="Genomic_DNA"/>
</dbReference>
<evidence type="ECO:0000256" key="8">
    <source>
        <dbReference type="SAM" id="Phobius"/>
    </source>
</evidence>
<keyword evidence="8" id="KW-0812">Transmembrane</keyword>
<keyword evidence="7" id="KW-0256">Endoplasmic reticulum</keyword>
<dbReference type="GO" id="GO:0005783">
    <property type="term" value="C:endoplasmic reticulum"/>
    <property type="evidence" value="ECO:0007669"/>
    <property type="project" value="UniProtKB-SubCell"/>
</dbReference>
<dbReference type="PANTHER" id="PTHR12867">
    <property type="entry name" value="GLYCOSYL TRANSFERASE-RELATED"/>
    <property type="match status" value="1"/>
</dbReference>
<evidence type="ECO:0000259" key="9">
    <source>
        <dbReference type="Pfam" id="PF04101"/>
    </source>
</evidence>